<reference evidence="3" key="1">
    <citation type="submission" date="2009-05" db="EMBL/GenBank/DDBJ databases">
        <title>The genome sequence of Ajellomyces capsulatus strain H143.</title>
        <authorList>
            <person name="Champion M."/>
            <person name="Cuomo C.A."/>
            <person name="Ma L.-J."/>
            <person name="Henn M.R."/>
            <person name="Sil A."/>
            <person name="Goldman B."/>
            <person name="Young S.K."/>
            <person name="Kodira C.D."/>
            <person name="Zeng Q."/>
            <person name="Koehrsen M."/>
            <person name="Alvarado L."/>
            <person name="Berlin A.M."/>
            <person name="Borenstein D."/>
            <person name="Chen Z."/>
            <person name="Engels R."/>
            <person name="Freedman E."/>
            <person name="Gellesch M."/>
            <person name="Goldberg J."/>
            <person name="Griggs A."/>
            <person name="Gujja S."/>
            <person name="Heiman D.I."/>
            <person name="Hepburn T.A."/>
            <person name="Howarth C."/>
            <person name="Jen D."/>
            <person name="Larson L."/>
            <person name="Lewis B."/>
            <person name="Mehta T."/>
            <person name="Park D."/>
            <person name="Pearson M."/>
            <person name="Roberts A."/>
            <person name="Saif S."/>
            <person name="Shea T.D."/>
            <person name="Shenoy N."/>
            <person name="Sisk P."/>
            <person name="Stolte C."/>
            <person name="Sykes S."/>
            <person name="Walk T."/>
            <person name="White J."/>
            <person name="Yandava C."/>
            <person name="Klein B."/>
            <person name="McEwen J.G."/>
            <person name="Puccia R."/>
            <person name="Goldman G.H."/>
            <person name="Felipe M.S."/>
            <person name="Nino-Vega G."/>
            <person name="San-Blas G."/>
            <person name="Taylor J.W."/>
            <person name="Mendoza L."/>
            <person name="Galagan J.E."/>
            <person name="Nusbaum C."/>
            <person name="Birren B.W."/>
        </authorList>
    </citation>
    <scope>NUCLEOTIDE SEQUENCE [LARGE SCALE GENOMIC DNA]</scope>
    <source>
        <strain evidence="3">H143</strain>
    </source>
</reference>
<dbReference type="OMA" id="GHIRSGY"/>
<organism evidence="2 3">
    <name type="scientific">Ajellomyces capsulatus (strain H143)</name>
    <name type="common">Darling's disease fungus</name>
    <name type="synonym">Histoplasma capsulatum</name>
    <dbReference type="NCBI Taxonomy" id="544712"/>
    <lineage>
        <taxon>Eukaryota</taxon>
        <taxon>Fungi</taxon>
        <taxon>Dikarya</taxon>
        <taxon>Ascomycota</taxon>
        <taxon>Pezizomycotina</taxon>
        <taxon>Eurotiomycetes</taxon>
        <taxon>Eurotiomycetidae</taxon>
        <taxon>Onygenales</taxon>
        <taxon>Ajellomycetaceae</taxon>
        <taxon>Histoplasma</taxon>
    </lineage>
</organism>
<feature type="compositionally biased region" description="Polar residues" evidence="1">
    <location>
        <begin position="100"/>
        <end position="112"/>
    </location>
</feature>
<dbReference type="eggNOG" id="KOG2375">
    <property type="taxonomic scope" value="Eukaryota"/>
</dbReference>
<evidence type="ECO:0000313" key="3">
    <source>
        <dbReference type="Proteomes" id="UP000002624"/>
    </source>
</evidence>
<dbReference type="VEuPathDB" id="FungiDB:HCDG_00889"/>
<dbReference type="AlphaFoldDB" id="C6H2F7"/>
<gene>
    <name evidence="2" type="ORF">HCDG_00889</name>
</gene>
<sequence length="164" mass="18216">MAQQPSNGPYAGMPQGIGVPYNPQMPMYSPNAGHAYPQHVPPPPQPHSGYPSPSRGAPMMMHQGSQQGHPPQPIMFMNSGQHGQPVYGPQQPGHIRSGYPQHQQSHFNSSPHQTHHYPHNQHRAQNHNHYNQMPHMHHPHMQPQGPPQNAPSGPHPPETVDEVK</sequence>
<evidence type="ECO:0000256" key="1">
    <source>
        <dbReference type="SAM" id="MobiDB-lite"/>
    </source>
</evidence>
<feature type="compositionally biased region" description="Pro residues" evidence="1">
    <location>
        <begin position="144"/>
        <end position="157"/>
    </location>
</feature>
<accession>C6H2F7</accession>
<proteinExistence type="predicted"/>
<dbReference type="HOGENOM" id="CLU_1618521_0_0_1"/>
<dbReference type="Proteomes" id="UP000002624">
    <property type="component" value="Unassembled WGS sequence"/>
</dbReference>
<feature type="compositionally biased region" description="Basic residues" evidence="1">
    <location>
        <begin position="113"/>
        <end position="126"/>
    </location>
</feature>
<dbReference type="STRING" id="544712.C6H2F7"/>
<name>C6H2F7_AJECH</name>
<feature type="region of interest" description="Disordered" evidence="1">
    <location>
        <begin position="1"/>
        <end position="164"/>
    </location>
</feature>
<protein>
    <submittedName>
        <fullName evidence="2">Uncharacterized protein</fullName>
    </submittedName>
</protein>
<evidence type="ECO:0000313" key="2">
    <source>
        <dbReference type="EMBL" id="EER45310.1"/>
    </source>
</evidence>
<dbReference type="EMBL" id="GG692419">
    <property type="protein sequence ID" value="EER45310.1"/>
    <property type="molecule type" value="Genomic_DNA"/>
</dbReference>